<evidence type="ECO:0000256" key="1">
    <source>
        <dbReference type="SAM" id="MobiDB-lite"/>
    </source>
</evidence>
<gene>
    <name evidence="2" type="ORF">BdWA1_002239</name>
</gene>
<evidence type="ECO:0000313" key="3">
    <source>
        <dbReference type="Proteomes" id="UP001214638"/>
    </source>
</evidence>
<dbReference type="Pfam" id="PF01597">
    <property type="entry name" value="GCV_H"/>
    <property type="match status" value="1"/>
</dbReference>
<feature type="compositionally biased region" description="Basic and acidic residues" evidence="1">
    <location>
        <begin position="65"/>
        <end position="74"/>
    </location>
</feature>
<comment type="caution">
    <text evidence="2">The sequence shown here is derived from an EMBL/GenBank/DDBJ whole genome shotgun (WGS) entry which is preliminary data.</text>
</comment>
<name>A0AAD9UPK7_9APIC</name>
<feature type="region of interest" description="Disordered" evidence="1">
    <location>
        <begin position="52"/>
        <end position="74"/>
    </location>
</feature>
<dbReference type="RefSeq" id="XP_067803831.1">
    <property type="nucleotide sequence ID" value="XM_067947267.1"/>
</dbReference>
<sequence length="74" mass="8533">MKELEFISFTKNHEIKKDEHLFSVEAAKTLYEFASPVDAEIMEINKKFLEPSNPEHLSQFSGPTDSHDYPPAHL</sequence>
<dbReference type="InterPro" id="IPR033753">
    <property type="entry name" value="GCV_H/Fam206"/>
</dbReference>
<feature type="compositionally biased region" description="Polar residues" evidence="1">
    <location>
        <begin position="55"/>
        <end position="64"/>
    </location>
</feature>
<dbReference type="Gene3D" id="2.40.50.100">
    <property type="match status" value="1"/>
</dbReference>
<proteinExistence type="predicted"/>
<accession>A0AAD9UPK7</accession>
<dbReference type="KEGG" id="bdw:94336537"/>
<dbReference type="InterPro" id="IPR011053">
    <property type="entry name" value="Single_hybrid_motif"/>
</dbReference>
<dbReference type="EMBL" id="JALLKP010000002">
    <property type="protein sequence ID" value="KAK2196989.1"/>
    <property type="molecule type" value="Genomic_DNA"/>
</dbReference>
<organism evidence="2 3">
    <name type="scientific">Babesia duncani</name>
    <dbReference type="NCBI Taxonomy" id="323732"/>
    <lineage>
        <taxon>Eukaryota</taxon>
        <taxon>Sar</taxon>
        <taxon>Alveolata</taxon>
        <taxon>Apicomplexa</taxon>
        <taxon>Aconoidasida</taxon>
        <taxon>Piroplasmida</taxon>
        <taxon>Babesiidae</taxon>
        <taxon>Babesia</taxon>
    </lineage>
</organism>
<evidence type="ECO:0000313" key="2">
    <source>
        <dbReference type="EMBL" id="KAK2196989.1"/>
    </source>
</evidence>
<keyword evidence="3" id="KW-1185">Reference proteome</keyword>
<reference evidence="2" key="1">
    <citation type="journal article" date="2023" name="Nat. Microbiol.">
        <title>Babesia duncani multi-omics identifies virulence factors and drug targets.</title>
        <authorList>
            <person name="Singh P."/>
            <person name="Lonardi S."/>
            <person name="Liang Q."/>
            <person name="Vydyam P."/>
            <person name="Khabirova E."/>
            <person name="Fang T."/>
            <person name="Gihaz S."/>
            <person name="Thekkiniath J."/>
            <person name="Munshi M."/>
            <person name="Abel S."/>
            <person name="Ciampossin L."/>
            <person name="Batugedara G."/>
            <person name="Gupta M."/>
            <person name="Lu X.M."/>
            <person name="Lenz T."/>
            <person name="Chakravarty S."/>
            <person name="Cornillot E."/>
            <person name="Hu Y."/>
            <person name="Ma W."/>
            <person name="Gonzalez L.M."/>
            <person name="Sanchez S."/>
            <person name="Estrada K."/>
            <person name="Sanchez-Flores A."/>
            <person name="Montero E."/>
            <person name="Harb O.S."/>
            <person name="Le Roch K.G."/>
            <person name="Mamoun C.B."/>
        </authorList>
    </citation>
    <scope>NUCLEOTIDE SEQUENCE</scope>
    <source>
        <strain evidence="2">WA1</strain>
    </source>
</reference>
<dbReference type="SUPFAM" id="SSF51230">
    <property type="entry name" value="Single hybrid motif"/>
    <property type="match status" value="1"/>
</dbReference>
<protein>
    <submittedName>
        <fullName evidence="2">Bifunctional Glycine cleavage system H-protein-Simiate/Single hybrid motif</fullName>
    </submittedName>
</protein>
<dbReference type="AlphaFoldDB" id="A0AAD9UPK7"/>
<dbReference type="Proteomes" id="UP001214638">
    <property type="component" value="Unassembled WGS sequence"/>
</dbReference>
<dbReference type="GeneID" id="94336537"/>